<comment type="caution">
    <text evidence="1">The sequence shown here is derived from an EMBL/GenBank/DDBJ whole genome shotgun (WGS) entry which is preliminary data.</text>
</comment>
<evidence type="ECO:0000313" key="1">
    <source>
        <dbReference type="EMBL" id="PJO44951.1"/>
    </source>
</evidence>
<proteinExistence type="predicted"/>
<dbReference type="EMBL" id="PHQY01000322">
    <property type="protein sequence ID" value="PJO44951.1"/>
    <property type="molecule type" value="Genomic_DNA"/>
</dbReference>
<sequence>MVINKQLKTLLEHQLITSAKAAEMLEISKQRLLNVVKSNGIEPIHQSSQGNLFMRSDILKLKNGTIETRKKMPVLFNDRSTMYARGKIDEVINTLDEITHIFVYFDSFDAILDGFYLVSENDLSDLKNLKSARFIIRDINGNEAWFTNLNCGYGGEGPTGSKAVLEKLGVPEDKSIYVTDSRYDMVKYFKNEEGLFEVHKNRSDIPRQTECDGALYYHKGKIVCLQDEDNYLSYMDNKIKFLYEYSSIVPNPTNIILFNSRESAIEHGYISKDFFGNDIVYQVILCDQLGRELWLCPPVHNNSALKYQKNINEILEFCGLDVKYEENKQKYPKIILDWLNMKPKQVPVEVIEINRGI</sequence>
<reference evidence="1 2" key="1">
    <citation type="submission" date="2017-11" db="EMBL/GenBank/DDBJ databases">
        <title>Bacterial isolate from king chilli rhizosphere.</title>
        <authorList>
            <person name="Takhelmayum P."/>
            <person name="Sarangthem I."/>
        </authorList>
    </citation>
    <scope>NUCLEOTIDE SEQUENCE [LARGE SCALE GENOMIC DNA]</scope>
    <source>
        <strain evidence="2">t26</strain>
    </source>
</reference>
<gene>
    <name evidence="1" type="ORF">CWD94_04505</name>
</gene>
<dbReference type="RefSeq" id="WP_100542240.1">
    <property type="nucleotide sequence ID" value="NZ_PHQY01000322.1"/>
</dbReference>
<protein>
    <submittedName>
        <fullName evidence="1">Uncharacterized protein</fullName>
    </submittedName>
</protein>
<evidence type="ECO:0000313" key="2">
    <source>
        <dbReference type="Proteomes" id="UP000232101"/>
    </source>
</evidence>
<dbReference type="Proteomes" id="UP000232101">
    <property type="component" value="Unassembled WGS sequence"/>
</dbReference>
<dbReference type="AlphaFoldDB" id="A0A2M9QA44"/>
<accession>A0A2M9QA44</accession>
<name>A0A2M9QA44_9BACI</name>
<organism evidence="1 2">
    <name type="scientific">Lysinibacillus xylanilyticus</name>
    <dbReference type="NCBI Taxonomy" id="582475"/>
    <lineage>
        <taxon>Bacteria</taxon>
        <taxon>Bacillati</taxon>
        <taxon>Bacillota</taxon>
        <taxon>Bacilli</taxon>
        <taxon>Bacillales</taxon>
        <taxon>Bacillaceae</taxon>
        <taxon>Lysinibacillus</taxon>
    </lineage>
</organism>